<organism evidence="1 2">
    <name type="scientific">Blattamonas nauphoetae</name>
    <dbReference type="NCBI Taxonomy" id="2049346"/>
    <lineage>
        <taxon>Eukaryota</taxon>
        <taxon>Metamonada</taxon>
        <taxon>Preaxostyla</taxon>
        <taxon>Oxymonadida</taxon>
        <taxon>Blattamonas</taxon>
    </lineage>
</organism>
<protein>
    <submittedName>
        <fullName evidence="1">Uncharacterized protein</fullName>
    </submittedName>
</protein>
<evidence type="ECO:0000313" key="2">
    <source>
        <dbReference type="Proteomes" id="UP001281761"/>
    </source>
</evidence>
<reference evidence="1 2" key="1">
    <citation type="journal article" date="2022" name="bioRxiv">
        <title>Genomics of Preaxostyla Flagellates Illuminates Evolutionary Transitions and the Path Towards Mitochondrial Loss.</title>
        <authorList>
            <person name="Novak L.V.F."/>
            <person name="Treitli S.C."/>
            <person name="Pyrih J."/>
            <person name="Halakuc P."/>
            <person name="Pipaliya S.V."/>
            <person name="Vacek V."/>
            <person name="Brzon O."/>
            <person name="Soukal P."/>
            <person name="Eme L."/>
            <person name="Dacks J.B."/>
            <person name="Karnkowska A."/>
            <person name="Elias M."/>
            <person name="Hampl V."/>
        </authorList>
    </citation>
    <scope>NUCLEOTIDE SEQUENCE [LARGE SCALE GENOMIC DNA]</scope>
    <source>
        <strain evidence="1">NAU3</strain>
        <tissue evidence="1">Gut</tissue>
    </source>
</reference>
<dbReference type="Proteomes" id="UP001281761">
    <property type="component" value="Unassembled WGS sequence"/>
</dbReference>
<keyword evidence="2" id="KW-1185">Reference proteome</keyword>
<evidence type="ECO:0000313" key="1">
    <source>
        <dbReference type="EMBL" id="KAK2945671.1"/>
    </source>
</evidence>
<sequence>MFIPHPPSFFQSISTSMAAYRDINSHWTKNKPYHTSKAVGTAASQTVEHCPHSLAVQGTRVPPRPGGSICVPSTPLLIPNSFFLPCSRLLRLTRAPELSGTSETPEQDLTHVHVVRLTRVVELVHMLLGVAGDTNQDETTRQGMSPILANELLSSLLVLPTLRSDGIDAKRVAMWNTSLKEEGLDDFLCCFFNDGVQPCATYSGYNCTLPISPVLKSSNLYGRYW</sequence>
<gene>
    <name evidence="1" type="ORF">BLNAU_19405</name>
</gene>
<dbReference type="EMBL" id="JARBJD010000251">
    <property type="protein sequence ID" value="KAK2945671.1"/>
    <property type="molecule type" value="Genomic_DNA"/>
</dbReference>
<name>A0ABQ9X4U4_9EUKA</name>
<accession>A0ABQ9X4U4</accession>
<comment type="caution">
    <text evidence="1">The sequence shown here is derived from an EMBL/GenBank/DDBJ whole genome shotgun (WGS) entry which is preliminary data.</text>
</comment>
<proteinExistence type="predicted"/>